<organism evidence="1 2">
    <name type="scientific">Naganishia cerealis</name>
    <dbReference type="NCBI Taxonomy" id="610337"/>
    <lineage>
        <taxon>Eukaryota</taxon>
        <taxon>Fungi</taxon>
        <taxon>Dikarya</taxon>
        <taxon>Basidiomycota</taxon>
        <taxon>Agaricomycotina</taxon>
        <taxon>Tremellomycetes</taxon>
        <taxon>Filobasidiales</taxon>
        <taxon>Filobasidiaceae</taxon>
        <taxon>Naganishia</taxon>
    </lineage>
</organism>
<accession>A0ACC2WIW1</accession>
<evidence type="ECO:0000313" key="1">
    <source>
        <dbReference type="EMBL" id="KAJ9111683.1"/>
    </source>
</evidence>
<proteinExistence type="predicted"/>
<reference evidence="1" key="1">
    <citation type="submission" date="2023-04" db="EMBL/GenBank/DDBJ databases">
        <title>Draft Genome sequencing of Naganishia species isolated from polar environments using Oxford Nanopore Technology.</title>
        <authorList>
            <person name="Leo P."/>
            <person name="Venkateswaran K."/>
        </authorList>
    </citation>
    <scope>NUCLEOTIDE SEQUENCE</scope>
    <source>
        <strain evidence="1">MNA-CCFEE 5261</strain>
    </source>
</reference>
<keyword evidence="2" id="KW-1185">Reference proteome</keyword>
<gene>
    <name evidence="1" type="ORF">QFC19_001042</name>
</gene>
<protein>
    <submittedName>
        <fullName evidence="1">Uncharacterized protein</fullName>
    </submittedName>
</protein>
<dbReference type="EMBL" id="JASBWR010000007">
    <property type="protein sequence ID" value="KAJ9111683.1"/>
    <property type="molecule type" value="Genomic_DNA"/>
</dbReference>
<evidence type="ECO:0000313" key="2">
    <source>
        <dbReference type="Proteomes" id="UP001241377"/>
    </source>
</evidence>
<name>A0ACC2WIW1_9TREE</name>
<sequence length="338" mass="36635">MPVNKTARTVQISLPSGESAEIYYYGATVTSWIAGGKERLFVSGKAALDGSKPIRGGIPICWPIFGPPPKEADASLQYHAKLSQHGFARNHNWTLDHVVMDRPTGVSVKFTLDPTPEIISIFPHPFHLSYVVTLTKHELSTDLHVVNPSPTKSLTGAVSAAITSALPASVVGSESKVPQSAADDAAHHELKFQALFHTYLAVSDASRVKIKGLKQGLTYLDKVGPQGWTERTWQGGDLVIDKQVDRVYYGLGKHEDVVLEDGEDKLTVHRVELTDVTTWNPTAEAGAGIADMEPNGWVRLLLAVNLGAFSYLTLLPPSYRTPGQEWIGQQVLKIAGGA</sequence>
<comment type="caution">
    <text evidence="1">The sequence shown here is derived from an EMBL/GenBank/DDBJ whole genome shotgun (WGS) entry which is preliminary data.</text>
</comment>
<dbReference type="Proteomes" id="UP001241377">
    <property type="component" value="Unassembled WGS sequence"/>
</dbReference>